<keyword evidence="1" id="KW-0812">Transmembrane</keyword>
<name>A0A6M7UJI3_9HYPH</name>
<accession>A0A6M7UJI3</accession>
<dbReference type="KEGG" id="merd:EB233_19570"/>
<evidence type="ECO:0000313" key="3">
    <source>
        <dbReference type="EMBL" id="QKC77431.1"/>
    </source>
</evidence>
<dbReference type="AlphaFoldDB" id="A0A6M7UJI3"/>
<dbReference type="InterPro" id="IPR017037">
    <property type="entry name" value="UCP035261"/>
</dbReference>
<proteinExistence type="predicted"/>
<dbReference type="EMBL" id="CP033361">
    <property type="protein sequence ID" value="QKC77431.1"/>
    <property type="molecule type" value="Genomic_DNA"/>
</dbReference>
<protein>
    <submittedName>
        <fullName evidence="3">Flotillin family protein</fullName>
    </submittedName>
</protein>
<dbReference type="InterPro" id="IPR001107">
    <property type="entry name" value="Band_7"/>
</dbReference>
<organism evidence="3 4">
    <name type="scientific">Mesorhizobium erdmanii</name>
    <dbReference type="NCBI Taxonomy" id="1777866"/>
    <lineage>
        <taxon>Bacteria</taxon>
        <taxon>Pseudomonadati</taxon>
        <taxon>Pseudomonadota</taxon>
        <taxon>Alphaproteobacteria</taxon>
        <taxon>Hyphomicrobiales</taxon>
        <taxon>Phyllobacteriaceae</taxon>
        <taxon>Mesorhizobium</taxon>
    </lineage>
</organism>
<evidence type="ECO:0000256" key="1">
    <source>
        <dbReference type="SAM" id="Phobius"/>
    </source>
</evidence>
<keyword evidence="1" id="KW-0472">Membrane</keyword>
<feature type="transmembrane region" description="Helical" evidence="1">
    <location>
        <begin position="12"/>
        <end position="37"/>
    </location>
</feature>
<dbReference type="RefSeq" id="WP_064988657.1">
    <property type="nucleotide sequence ID" value="NZ_CP033361.1"/>
</dbReference>
<dbReference type="Pfam" id="PF01145">
    <property type="entry name" value="Band_7"/>
    <property type="match status" value="1"/>
</dbReference>
<sequence length="684" mass="75455">MEALQYLGPMEWMAIEIAVPVIVLAILFWWSGVVRYIPNDRLGILEKLWSFRGSVSNGFIALNREAGYQPEVVRGGLHFFMPFQYSMHRANLVTIPQGQIGYVFARDGKPLPPTQTLASNTDADDFQDVRGFLEKGGQKGPQRKILREGTYAINLAQFIVLTAQSIYAVNLSSSEQNLFSNMSSMISERGGFEPVVIHNAEDMIGIVTIHDGPALPDGEIIAPTVANDPNDPNFHNNFQDPEKFLGAGGYRGRQLQVLADGSYFLNRIFATVELVEKTIIDVGTVGVVVSYNGRHGTDISGQAYRHGELVEIGARGVWSTPLLPGKYAFNTYAGNIITVPTTNFVLKWTKEQFGEHRLDENLSEVSLITKDAFEPVLPLSVVVHIDYMKAPLVVQRFGDIKRLVEQTLDPMASAYFKNIAQTKTLIQLLQERSDIQRKSGEEMREKFNSYSLELQEVLIGTPRAANGQNSIEQILIQLRERQIAVEKVETYKLQEKAAIQERTLREKEALAEQQAKITTSALTIEISENEGKAQLARTRQQAETIQVTAKAEAEKVRLAGQGEADMIKAIALADAERIKATGFADAERVRAVGLAEAEATQKKVAAFGGPDYQLNSQVLMRFAEAIENGRLPLVPQIQIGATGGEKGAANGLVEMMLSMLVADRVGPQILPDETPAPAEEESVE</sequence>
<dbReference type="PIRSF" id="PIRSF035261">
    <property type="entry name" value="UCP035261"/>
    <property type="match status" value="1"/>
</dbReference>
<reference evidence="3 4" key="1">
    <citation type="submission" date="2018-10" db="EMBL/GenBank/DDBJ databases">
        <authorList>
            <person name="Perry B.J."/>
            <person name="Sullivan J.T."/>
            <person name="Murphy R.J.T."/>
            <person name="Ramsay J.P."/>
            <person name="Ronson C.W."/>
        </authorList>
    </citation>
    <scope>NUCLEOTIDE SEQUENCE [LARGE SCALE GENOMIC DNA]</scope>
    <source>
        <strain evidence="3 4">NZP2014</strain>
    </source>
</reference>
<feature type="domain" description="Band 7" evidence="2">
    <location>
        <begin position="279"/>
        <end position="490"/>
    </location>
</feature>
<dbReference type="Proteomes" id="UP000503339">
    <property type="component" value="Chromosome"/>
</dbReference>
<keyword evidence="4" id="KW-1185">Reference proteome</keyword>
<evidence type="ECO:0000313" key="4">
    <source>
        <dbReference type="Proteomes" id="UP000503339"/>
    </source>
</evidence>
<gene>
    <name evidence="3" type="ORF">EB233_19570</name>
</gene>
<keyword evidence="1" id="KW-1133">Transmembrane helix</keyword>
<evidence type="ECO:0000259" key="2">
    <source>
        <dbReference type="Pfam" id="PF01145"/>
    </source>
</evidence>